<organism evidence="1 2">
    <name type="scientific">Pontivivens ytuae</name>
    <dbReference type="NCBI Taxonomy" id="2789856"/>
    <lineage>
        <taxon>Bacteria</taxon>
        <taxon>Pseudomonadati</taxon>
        <taxon>Pseudomonadota</taxon>
        <taxon>Alphaproteobacteria</taxon>
        <taxon>Rhodobacterales</taxon>
        <taxon>Paracoccaceae</taxon>
        <taxon>Pontivivens</taxon>
    </lineage>
</organism>
<dbReference type="KEGG" id="poz:I0K15_16720"/>
<evidence type="ECO:0000313" key="2">
    <source>
        <dbReference type="Proteomes" id="UP000594800"/>
    </source>
</evidence>
<dbReference type="InterPro" id="IPR021725">
    <property type="entry name" value="Cdd1"/>
</dbReference>
<dbReference type="RefSeq" id="WP_196102619.1">
    <property type="nucleotide sequence ID" value="NZ_CP064942.1"/>
</dbReference>
<protein>
    <recommendedName>
        <fullName evidence="3">Pathogenicity locus</fullName>
    </recommendedName>
</protein>
<accession>A0A7S9LR06</accession>
<evidence type="ECO:0008006" key="3">
    <source>
        <dbReference type="Google" id="ProtNLM"/>
    </source>
</evidence>
<evidence type="ECO:0000313" key="1">
    <source>
        <dbReference type="EMBL" id="QPH53410.1"/>
    </source>
</evidence>
<proteinExistence type="predicted"/>
<dbReference type="EMBL" id="CP064942">
    <property type="protein sequence ID" value="QPH53410.1"/>
    <property type="molecule type" value="Genomic_DNA"/>
</dbReference>
<keyword evidence="2" id="KW-1185">Reference proteome</keyword>
<dbReference type="AlphaFoldDB" id="A0A7S9LR06"/>
<sequence length="95" mass="10912">MTLPERRPVTDIPGVGLTFQKDLARICIDNVEQLAGRDPGVLFGMLLNANLEEERETHRNYLYMLRMCVYYADGGRDPELLKWSAWSDRALATRP</sequence>
<dbReference type="Proteomes" id="UP000594800">
    <property type="component" value="Chromosome"/>
</dbReference>
<name>A0A7S9LR06_9RHOB</name>
<reference evidence="1 2" key="1">
    <citation type="submission" date="2020-11" db="EMBL/GenBank/DDBJ databases">
        <title>Description of Pontivivens ytuae sp. nov. isolated from deep sea sediment of Mariana Trench.</title>
        <authorList>
            <person name="Wang Z."/>
            <person name="Sun Q.-L."/>
            <person name="Xu X.-D."/>
            <person name="Tang Y.-Z."/>
            <person name="Zhang J."/>
        </authorList>
    </citation>
    <scope>NUCLEOTIDE SEQUENCE [LARGE SCALE GENOMIC DNA]</scope>
    <source>
        <strain evidence="1 2">MT2928</strain>
    </source>
</reference>
<dbReference type="Pfam" id="PF11731">
    <property type="entry name" value="Cdd1"/>
    <property type="match status" value="1"/>
</dbReference>
<gene>
    <name evidence="1" type="ORF">I0K15_16720</name>
</gene>